<organism evidence="7 8">
    <name type="scientific">Agrobacterium rosae</name>
    <dbReference type="NCBI Taxonomy" id="1972867"/>
    <lineage>
        <taxon>Bacteria</taxon>
        <taxon>Pseudomonadati</taxon>
        <taxon>Pseudomonadota</taxon>
        <taxon>Alphaproteobacteria</taxon>
        <taxon>Hyphomicrobiales</taxon>
        <taxon>Rhizobiaceae</taxon>
        <taxon>Rhizobium/Agrobacterium group</taxon>
        <taxon>Agrobacterium</taxon>
    </lineage>
</organism>
<keyword evidence="2" id="KW-0547">Nucleotide-binding</keyword>
<sequence>MSIYHLSSKSVSRSGGRSAVAAIAYRTASLLVNERDGLVHDFTAKQGVDHCEIVLPDGIDADWARDRSALWNGAEAAEKRCDARVAREFEIALPHELNNDHRLSLTRAFARDLANRFGTAVDFAIHVPQGKSDIRNIHAHVMMTTRVVTPTGLGDKSLIERENRWLLENNLPTSHMQMRDIRQAFAEHANRHLMRAGLDVRIDHRSHLERGLEIEPTEHMGVHASQMMRRGLDVSRTRLEEDAARRNAALIRRKPEEVLKLITDEKSVFTRHDVARTLHRYINDADGFQRALAAVMASRQLVELQAEQHDELARYSTREMISIEHAMAASAMRMADRGSHGVRADHVDHALDHQDAMLSGSGLSDEQRTAVRHITSPQQIAAVIGFAGAGKSTMLAAARDAWEAQGFTVHGAALAGKAAEGLTQSSGIAARTLASWEYGWQNGKGELQRGDILVIDEAGMVGSRQLARIVEHVEARGAKLVLVGDHEQLQAIGAGSPFRAIAERIGSVELSQIRRQKQDWQRQASIAFATHRTGDGLAAYAEQGSVQFADDCNQAREQLVADYLADLNRNPSASRIALAHRRVDVRAINDGIREALQAQRLLAKSDRQALQNGTLKTIGDGQRTEERHAATAGALQADHNRQTDREIVYQTVNGKRGFAPGDRILLLENNRDLGVKNGMLGRVEAVEPNAIQIRLDGSSAGQNDARHISLPVKDYQSFDHGYATTIHKAQGATVDRAFVMASSTMDRHLTYVAMTRHRDQATLYAGRDELTNITVLSDSMSRSGAKETTLDYIKLFAERRGLTSKLNETDAIKLEVQKAIAHDVQHPAGQPVGQEQDRPFDRGQAYEEPVHDLAGPARKRQLSSGLTHPGITNDEPFVAYGERPAPLIPAVTQYAKTIEDIARQKALPHLTRDMEAVRSVGRDVYLDPDHAVASLTSAITEKGIKGQVLAQSLVETPEQFGTLRGKAGLFGDNRERKLARQLTNALSSHVLSATKTWQRRLEAERRSETWKRERQDIVEVPGLTRGSEALLQQLASLSHADRPAFLKQLLTTPEGTQAMTEARTIANALEQRLGSADPRNLKPEALRLGPDLAKQLDQIKQVARIVERVQRAELTLQQELKQSLTKSLGLRM</sequence>
<dbReference type="Gene3D" id="3.30.930.30">
    <property type="match status" value="1"/>
</dbReference>
<dbReference type="PANTHER" id="PTHR43788">
    <property type="entry name" value="DNA2/NAM7 HELICASE FAMILY MEMBER"/>
    <property type="match status" value="1"/>
</dbReference>
<evidence type="ECO:0000256" key="4">
    <source>
        <dbReference type="ARBA" id="ARBA00022971"/>
    </source>
</evidence>
<dbReference type="RefSeq" id="WP_320188848.1">
    <property type="nucleotide sequence ID" value="NZ_CP192765.1"/>
</dbReference>
<evidence type="ECO:0000256" key="1">
    <source>
        <dbReference type="ARBA" id="ARBA00010873"/>
    </source>
</evidence>
<dbReference type="Proteomes" id="UP001277561">
    <property type="component" value="Unassembled WGS sequence"/>
</dbReference>
<feature type="domain" description="MobA/MobL protein" evidence="6">
    <location>
        <begin position="17"/>
        <end position="230"/>
    </location>
</feature>
<evidence type="ECO:0000259" key="6">
    <source>
        <dbReference type="Pfam" id="PF03389"/>
    </source>
</evidence>
<evidence type="ECO:0000259" key="5">
    <source>
        <dbReference type="Pfam" id="PF01443"/>
    </source>
</evidence>
<dbReference type="PANTHER" id="PTHR43788:SF6">
    <property type="entry name" value="DNA HELICASE B"/>
    <property type="match status" value="1"/>
</dbReference>
<accession>A0ABU4W7R1</accession>
<comment type="similarity">
    <text evidence="1">Belongs to the MobA/MobL family.</text>
</comment>
<protein>
    <submittedName>
        <fullName evidence="7">Ti-type conjugative transfer relaxase TraA</fullName>
    </submittedName>
</protein>
<keyword evidence="4" id="KW-0184">Conjugation</keyword>
<dbReference type="InterPro" id="IPR014136">
    <property type="entry name" value="TraA_Ti"/>
</dbReference>
<proteinExistence type="inferred from homology"/>
<gene>
    <name evidence="7" type="primary">traA</name>
    <name evidence="7" type="ORF">RMS29_26685</name>
</gene>
<dbReference type="Pfam" id="PF01443">
    <property type="entry name" value="Viral_helicase1"/>
    <property type="match status" value="1"/>
</dbReference>
<evidence type="ECO:0000256" key="3">
    <source>
        <dbReference type="ARBA" id="ARBA00022840"/>
    </source>
</evidence>
<dbReference type="InterPro" id="IPR027351">
    <property type="entry name" value="(+)RNA_virus_helicase_core_dom"/>
</dbReference>
<dbReference type="SUPFAM" id="SSF52540">
    <property type="entry name" value="P-loop containing nucleoside triphosphate hydrolases"/>
    <property type="match status" value="2"/>
</dbReference>
<feature type="domain" description="(+)RNA virus helicase C-terminal" evidence="5">
    <location>
        <begin position="720"/>
        <end position="764"/>
    </location>
</feature>
<dbReference type="CDD" id="cd17933">
    <property type="entry name" value="DEXSc_RecD-like"/>
    <property type="match status" value="1"/>
</dbReference>
<dbReference type="NCBIfam" id="TIGR02768">
    <property type="entry name" value="TraA_Ti"/>
    <property type="match status" value="1"/>
</dbReference>
<evidence type="ECO:0000256" key="2">
    <source>
        <dbReference type="ARBA" id="ARBA00022741"/>
    </source>
</evidence>
<dbReference type="InterPro" id="IPR027417">
    <property type="entry name" value="P-loop_NTPase"/>
</dbReference>
<keyword evidence="3" id="KW-0067">ATP-binding</keyword>
<comment type="caution">
    <text evidence="7">The sequence shown here is derived from an EMBL/GenBank/DDBJ whole genome shotgun (WGS) entry which is preliminary data.</text>
</comment>
<keyword evidence="8" id="KW-1185">Reference proteome</keyword>
<evidence type="ECO:0000313" key="8">
    <source>
        <dbReference type="Proteomes" id="UP001277561"/>
    </source>
</evidence>
<dbReference type="NCBIfam" id="NF041496">
    <property type="entry name" value="MobQ"/>
    <property type="match status" value="1"/>
</dbReference>
<dbReference type="Gene3D" id="2.30.30.940">
    <property type="match status" value="1"/>
</dbReference>
<dbReference type="InterPro" id="IPR050534">
    <property type="entry name" value="Coronavir_polyprotein_1ab"/>
</dbReference>
<reference evidence="7" key="1">
    <citation type="journal article" date="2023" name="Phytobiomes J">
        <title>Deciphering the key players within the bacterial microbiota associated with aerial crown gall tumors on rhododendron: Insights into the gallobiome.</title>
        <authorList>
            <person name="Kuzmanovic N."/>
            <person name="Nesme J."/>
            <person name="Wolf J."/>
            <person name="Neumann-Schaal M."/>
            <person name="Petersen J."/>
            <person name="Fernandez-Gnecco G."/>
            <person name="Sproeer C."/>
            <person name="Bunk B."/>
            <person name="Overmann J."/>
            <person name="Sorensen S.J."/>
            <person name="Idczak E."/>
            <person name="Smalla K."/>
        </authorList>
    </citation>
    <scope>NUCLEOTIDE SEQUENCE [LARGE SCALE GENOMIC DNA]</scope>
    <source>
        <strain evidence="7">Rho-14.1</strain>
    </source>
</reference>
<dbReference type="Pfam" id="PF03389">
    <property type="entry name" value="MobA_MobL"/>
    <property type="match status" value="1"/>
</dbReference>
<name>A0ABU4W7R1_9HYPH</name>
<dbReference type="InterPro" id="IPR005053">
    <property type="entry name" value="MobA_MobL"/>
</dbReference>
<dbReference type="CDD" id="cd18809">
    <property type="entry name" value="SF1_C_RecD"/>
    <property type="match status" value="1"/>
</dbReference>
<dbReference type="Gene3D" id="3.40.50.300">
    <property type="entry name" value="P-loop containing nucleotide triphosphate hydrolases"/>
    <property type="match status" value="2"/>
</dbReference>
<dbReference type="Pfam" id="PF13604">
    <property type="entry name" value="AAA_30"/>
    <property type="match status" value="1"/>
</dbReference>
<dbReference type="EMBL" id="JAVRAD010000024">
    <property type="protein sequence ID" value="MDX8332790.1"/>
    <property type="molecule type" value="Genomic_DNA"/>
</dbReference>
<evidence type="ECO:0000313" key="7">
    <source>
        <dbReference type="EMBL" id="MDX8332790.1"/>
    </source>
</evidence>